<protein>
    <recommendedName>
        <fullName evidence="2">Acyl-CoA thioesterase-like N-terminal HotDog domain-containing protein</fullName>
    </recommendedName>
</protein>
<dbReference type="STRING" id="50990.A0A4Y7Q6Z6"/>
<dbReference type="AlphaFoldDB" id="A0A4Y7Q6Z6"/>
<dbReference type="Pfam" id="PF13622">
    <property type="entry name" value="4HBT_3"/>
    <property type="match status" value="1"/>
</dbReference>
<evidence type="ECO:0000313" key="3">
    <source>
        <dbReference type="EMBL" id="TDL22610.1"/>
    </source>
</evidence>
<gene>
    <name evidence="3" type="ORF">BD410DRAFT_898187</name>
</gene>
<feature type="compositionally biased region" description="Basic and acidic residues" evidence="1">
    <location>
        <begin position="313"/>
        <end position="332"/>
    </location>
</feature>
<organism evidence="3 4">
    <name type="scientific">Rickenella mellea</name>
    <dbReference type="NCBI Taxonomy" id="50990"/>
    <lineage>
        <taxon>Eukaryota</taxon>
        <taxon>Fungi</taxon>
        <taxon>Dikarya</taxon>
        <taxon>Basidiomycota</taxon>
        <taxon>Agaricomycotina</taxon>
        <taxon>Agaricomycetes</taxon>
        <taxon>Hymenochaetales</taxon>
        <taxon>Rickenellaceae</taxon>
        <taxon>Rickenella</taxon>
    </lineage>
</organism>
<dbReference type="SUPFAM" id="SSF54637">
    <property type="entry name" value="Thioesterase/thiol ester dehydrase-isomerase"/>
    <property type="match status" value="1"/>
</dbReference>
<feature type="domain" description="Acyl-CoA thioesterase-like N-terminal HotDog" evidence="2">
    <location>
        <begin position="27"/>
        <end position="112"/>
    </location>
</feature>
<dbReference type="PANTHER" id="PTHR38110">
    <property type="entry name" value="CHROMOSOME 23, WHOLE GENOME SHOTGUN SEQUENCE"/>
    <property type="match status" value="1"/>
</dbReference>
<dbReference type="InterPro" id="IPR029069">
    <property type="entry name" value="HotDog_dom_sf"/>
</dbReference>
<name>A0A4Y7Q6Z6_9AGAM</name>
<dbReference type="InterPro" id="IPR042171">
    <property type="entry name" value="Acyl-CoA_hotdog"/>
</dbReference>
<dbReference type="InterPro" id="IPR052389">
    <property type="entry name" value="Sec_Metab_Biosynth-Assoc"/>
</dbReference>
<sequence length="367" mass="40546">MVALAEALRTTLRSQSNGQTLYSAEVQEPWTAAAVPQGGYVLGVIVSAALSSQAQTAHPDIIHVSAHFLRPSVLGNAEVVVRRVKVGKTLTNLDADLVQDGLLKITARLIFGVLPDLSSLRNSSEDLTLLPPSNLARRIPFITHPSQAAGLSRSHRDTFHHVPVRFATEPIYVARNAAKAAGTLKSDEASYDGTELEVPGSGTLEWASWCELYDDGVETHPDARINTAMIPFIADLLRNMPQTLPKELQPSPSWYPTITMSIEFKSRIPTSPAFARHTLGLYSSGRFLAEGRHDAYCEVWTAPSSIRDSTNGSERREDKDIEETRHDNDTKQKRWREKQICLAISHQMALTLPIEVNLRRKGAKSRL</sequence>
<dbReference type="Gene3D" id="2.40.160.210">
    <property type="entry name" value="Acyl-CoA thioesterase, double hotdog domain"/>
    <property type="match status" value="1"/>
</dbReference>
<dbReference type="PANTHER" id="PTHR38110:SF1">
    <property type="entry name" value="THIOESTERASE DOMAIN-CONTAINING PROTEIN"/>
    <property type="match status" value="1"/>
</dbReference>
<evidence type="ECO:0000256" key="1">
    <source>
        <dbReference type="SAM" id="MobiDB-lite"/>
    </source>
</evidence>
<keyword evidence="4" id="KW-1185">Reference proteome</keyword>
<dbReference type="InterPro" id="IPR049449">
    <property type="entry name" value="TesB_ACOT8-like_N"/>
</dbReference>
<dbReference type="EMBL" id="ML170174">
    <property type="protein sequence ID" value="TDL22610.1"/>
    <property type="molecule type" value="Genomic_DNA"/>
</dbReference>
<feature type="region of interest" description="Disordered" evidence="1">
    <location>
        <begin position="306"/>
        <end position="332"/>
    </location>
</feature>
<proteinExistence type="predicted"/>
<evidence type="ECO:0000313" key="4">
    <source>
        <dbReference type="Proteomes" id="UP000294933"/>
    </source>
</evidence>
<dbReference type="OrthoDB" id="2532955at2759"/>
<reference evidence="3 4" key="1">
    <citation type="submission" date="2018-06" db="EMBL/GenBank/DDBJ databases">
        <title>A transcriptomic atlas of mushroom development highlights an independent origin of complex multicellularity.</title>
        <authorList>
            <consortium name="DOE Joint Genome Institute"/>
            <person name="Krizsan K."/>
            <person name="Almasi E."/>
            <person name="Merenyi Z."/>
            <person name="Sahu N."/>
            <person name="Viragh M."/>
            <person name="Koszo T."/>
            <person name="Mondo S."/>
            <person name="Kiss B."/>
            <person name="Balint B."/>
            <person name="Kues U."/>
            <person name="Barry K."/>
            <person name="Hegedus J.C."/>
            <person name="Henrissat B."/>
            <person name="Johnson J."/>
            <person name="Lipzen A."/>
            <person name="Ohm R."/>
            <person name="Nagy I."/>
            <person name="Pangilinan J."/>
            <person name="Yan J."/>
            <person name="Xiong Y."/>
            <person name="Grigoriev I.V."/>
            <person name="Hibbett D.S."/>
            <person name="Nagy L.G."/>
        </authorList>
    </citation>
    <scope>NUCLEOTIDE SEQUENCE [LARGE SCALE GENOMIC DNA]</scope>
    <source>
        <strain evidence="3 4">SZMC22713</strain>
    </source>
</reference>
<accession>A0A4Y7Q6Z6</accession>
<dbReference type="VEuPathDB" id="FungiDB:BD410DRAFT_898187"/>
<dbReference type="Proteomes" id="UP000294933">
    <property type="component" value="Unassembled WGS sequence"/>
</dbReference>
<evidence type="ECO:0000259" key="2">
    <source>
        <dbReference type="Pfam" id="PF13622"/>
    </source>
</evidence>